<dbReference type="InterPro" id="IPR050121">
    <property type="entry name" value="Cytochrome_P450_monoxygenase"/>
</dbReference>
<dbReference type="Gene3D" id="1.10.630.10">
    <property type="entry name" value="Cytochrome P450"/>
    <property type="match status" value="1"/>
</dbReference>
<keyword evidence="3 4" id="KW-0408">Iron</keyword>
<dbReference type="SUPFAM" id="SSF48264">
    <property type="entry name" value="Cytochrome P450"/>
    <property type="match status" value="1"/>
</dbReference>
<dbReference type="PRINTS" id="PR00463">
    <property type="entry name" value="EP450I"/>
</dbReference>
<dbReference type="PANTHER" id="PTHR24305:SF166">
    <property type="entry name" value="CYTOCHROME P450 12A4, MITOCHONDRIAL-RELATED"/>
    <property type="match status" value="1"/>
</dbReference>
<gene>
    <name evidence="6" type="ORF">MNEG_7849</name>
</gene>
<evidence type="ECO:0000313" key="7">
    <source>
        <dbReference type="Proteomes" id="UP000054498"/>
    </source>
</evidence>
<dbReference type="PRINTS" id="PR00385">
    <property type="entry name" value="P450"/>
</dbReference>
<dbReference type="PROSITE" id="PS00086">
    <property type="entry name" value="CYTOCHROME_P450"/>
    <property type="match status" value="1"/>
</dbReference>
<keyword evidence="4 6" id="KW-0560">Oxidoreductase</keyword>
<dbReference type="AlphaFoldDB" id="A0A0D2N1H1"/>
<dbReference type="InterPro" id="IPR017972">
    <property type="entry name" value="Cyt_P450_CS"/>
</dbReference>
<dbReference type="Pfam" id="PF00067">
    <property type="entry name" value="p450"/>
    <property type="match status" value="1"/>
</dbReference>
<dbReference type="GeneID" id="25740725"/>
<dbReference type="PANTHER" id="PTHR24305">
    <property type="entry name" value="CYTOCHROME P450"/>
    <property type="match status" value="1"/>
</dbReference>
<comment type="cofactor">
    <cofactor evidence="1 3">
        <name>heme</name>
        <dbReference type="ChEBI" id="CHEBI:30413"/>
    </cofactor>
</comment>
<dbReference type="KEGG" id="mng:MNEG_7849"/>
<evidence type="ECO:0000256" key="2">
    <source>
        <dbReference type="ARBA" id="ARBA00010617"/>
    </source>
</evidence>
<dbReference type="OrthoDB" id="2789670at2759"/>
<sequence>MADSISQLLSLAAGNELALAFAGVAGLFGLYWLLSSIRRPIGDMDKIPGPWKKAYPVVGNLLECLRPDFHKVLLKWADDHGGVVRLKFLWKDALIVTDPQALASIMGRGEGALDKAAGVYATINYMCDPHGAPNLLTGAATDTWKAIRRAVAVSFSTQNIKKKYPLILSRINELVSRVSAQGPDASIDVDQAALRVTLDVIGLAGFGHDYQSVKQDKPAYDHLLRVLPRCFTEVMLRVANPARQAVPSLFKGGDKGSKAFDMFQAEMRILLEEMKRRGPPPSGDQDIASQLYRVMAENPDVSEDRVMSEIGILFVEGFETTGHTTAWTLLHAATSPGVQERVAEELDAAGLLSKPGAPPPREMEFEDLKKLPYLTAVAKEAMRMLPVVSLMGRVTEKTVRVGKYTVPPGVVVGTPLYAIHNTKHNWEAPAEFRPERWLDVPVETYVYNSKSGGAAPADAEASSGGGGATSRLAAAAAASKEGITFMPFSDGPRSCVGQSLAKAEVLTLLAKILGSFKLELAPEMGGLQGVLARESTHLTLQTCGTKGIRMRMTPRSEHVAAGVVCAQQE</sequence>
<dbReference type="EMBL" id="KK101648">
    <property type="protein sequence ID" value="KIZ00111.1"/>
    <property type="molecule type" value="Genomic_DNA"/>
</dbReference>
<dbReference type="RefSeq" id="XP_013899130.1">
    <property type="nucleotide sequence ID" value="XM_014043676.1"/>
</dbReference>
<dbReference type="GO" id="GO:0016712">
    <property type="term" value="F:oxidoreductase activity, acting on paired donors, with incorporation or reduction of molecular oxygen, reduced flavin or flavoprotein as one donor, and incorporation of one atom of oxygen"/>
    <property type="evidence" value="ECO:0007669"/>
    <property type="project" value="UniProtKB-EC"/>
</dbReference>
<dbReference type="InterPro" id="IPR001128">
    <property type="entry name" value="Cyt_P450"/>
</dbReference>
<comment type="similarity">
    <text evidence="2 4">Belongs to the cytochrome P450 family.</text>
</comment>
<keyword evidence="3 4" id="KW-0349">Heme</keyword>
<keyword evidence="5" id="KW-1133">Transmembrane helix</keyword>
<keyword evidence="5" id="KW-0812">Transmembrane</keyword>
<keyword evidence="4" id="KW-0503">Monooxygenase</keyword>
<dbReference type="InterPro" id="IPR036396">
    <property type="entry name" value="Cyt_P450_sf"/>
</dbReference>
<dbReference type="GO" id="GO:0020037">
    <property type="term" value="F:heme binding"/>
    <property type="evidence" value="ECO:0007669"/>
    <property type="project" value="InterPro"/>
</dbReference>
<evidence type="ECO:0000256" key="5">
    <source>
        <dbReference type="SAM" id="Phobius"/>
    </source>
</evidence>
<evidence type="ECO:0000256" key="3">
    <source>
        <dbReference type="PIRSR" id="PIRSR602401-1"/>
    </source>
</evidence>
<name>A0A0D2N1H1_9CHLO</name>
<dbReference type="STRING" id="145388.A0A0D2N1H1"/>
<protein>
    <submittedName>
        <fullName evidence="6">NADPH-ferrihemoprotein reductase</fullName>
        <ecNumber evidence="6">1.14.14.1</ecNumber>
    </submittedName>
</protein>
<keyword evidence="5" id="KW-0472">Membrane</keyword>
<evidence type="ECO:0000256" key="4">
    <source>
        <dbReference type="RuleBase" id="RU000461"/>
    </source>
</evidence>
<organism evidence="6 7">
    <name type="scientific">Monoraphidium neglectum</name>
    <dbReference type="NCBI Taxonomy" id="145388"/>
    <lineage>
        <taxon>Eukaryota</taxon>
        <taxon>Viridiplantae</taxon>
        <taxon>Chlorophyta</taxon>
        <taxon>core chlorophytes</taxon>
        <taxon>Chlorophyceae</taxon>
        <taxon>CS clade</taxon>
        <taxon>Sphaeropleales</taxon>
        <taxon>Selenastraceae</taxon>
        <taxon>Monoraphidium</taxon>
    </lineage>
</organism>
<evidence type="ECO:0000313" key="6">
    <source>
        <dbReference type="EMBL" id="KIZ00111.1"/>
    </source>
</evidence>
<keyword evidence="7" id="KW-1185">Reference proteome</keyword>
<dbReference type="InterPro" id="IPR002401">
    <property type="entry name" value="Cyt_P450_E_grp-I"/>
</dbReference>
<feature type="transmembrane region" description="Helical" evidence="5">
    <location>
        <begin position="17"/>
        <end position="34"/>
    </location>
</feature>
<reference evidence="6 7" key="1">
    <citation type="journal article" date="2013" name="BMC Genomics">
        <title>Reconstruction of the lipid metabolism for the microalga Monoraphidium neglectum from its genome sequence reveals characteristics suitable for biofuel production.</title>
        <authorList>
            <person name="Bogen C."/>
            <person name="Al-Dilaimi A."/>
            <person name="Albersmeier A."/>
            <person name="Wichmann J."/>
            <person name="Grundmann M."/>
            <person name="Rupp O."/>
            <person name="Lauersen K.J."/>
            <person name="Blifernez-Klassen O."/>
            <person name="Kalinowski J."/>
            <person name="Goesmann A."/>
            <person name="Mussgnug J.H."/>
            <person name="Kruse O."/>
        </authorList>
    </citation>
    <scope>NUCLEOTIDE SEQUENCE [LARGE SCALE GENOMIC DNA]</scope>
    <source>
        <strain evidence="6 7">SAG 48.87</strain>
    </source>
</reference>
<dbReference type="EC" id="1.14.14.1" evidence="6"/>
<evidence type="ECO:0000256" key="1">
    <source>
        <dbReference type="ARBA" id="ARBA00001971"/>
    </source>
</evidence>
<proteinExistence type="inferred from homology"/>
<dbReference type="GO" id="GO:0005506">
    <property type="term" value="F:iron ion binding"/>
    <property type="evidence" value="ECO:0007669"/>
    <property type="project" value="InterPro"/>
</dbReference>
<dbReference type="Proteomes" id="UP000054498">
    <property type="component" value="Unassembled WGS sequence"/>
</dbReference>
<keyword evidence="3 4" id="KW-0479">Metal-binding</keyword>
<accession>A0A0D2N1H1</accession>
<feature type="binding site" description="axial binding residue" evidence="3">
    <location>
        <position position="495"/>
    </location>
    <ligand>
        <name>heme</name>
        <dbReference type="ChEBI" id="CHEBI:30413"/>
    </ligand>
    <ligandPart>
        <name>Fe</name>
        <dbReference type="ChEBI" id="CHEBI:18248"/>
    </ligandPart>
</feature>